<evidence type="ECO:0000256" key="4">
    <source>
        <dbReference type="ARBA" id="ARBA00007146"/>
    </source>
</evidence>
<keyword evidence="17" id="KW-1185">Reference proteome</keyword>
<dbReference type="SMART" id="SM00100">
    <property type="entry name" value="cNMP"/>
    <property type="match status" value="1"/>
</dbReference>
<evidence type="ECO:0000256" key="9">
    <source>
        <dbReference type="ARBA" id="ARBA00022889"/>
    </source>
</evidence>
<dbReference type="PANTHER" id="PTHR12101">
    <property type="entry name" value="POPEYE DOMAIN CONTAINING PROTEIN"/>
    <property type="match status" value="1"/>
</dbReference>
<name>B3QWG4_CHLT3</name>
<accession>B3QWG4</accession>
<evidence type="ECO:0000256" key="10">
    <source>
        <dbReference type="ARBA" id="ARBA00022949"/>
    </source>
</evidence>
<sequence>MSVFEISGHIAFALIAISYLVKDILWLRILSIIASAAGIVFNYVVPATPLWLVIYWNIGFILVHTFHITLILRERASVDFSEEEKELYQTVFQTFSPVEFMKLLRVSDWKIAQPTEPITVEGEEVPNVMLIYNGLVSVISGGKEVAQLKDGQFIGEMSFIRGGNASATCKALRETRYLSIPKTNLHKLLNRNPAMRTAVHAVLSTDLAKKLSPVQASQLTSE</sequence>
<evidence type="ECO:0000256" key="7">
    <source>
        <dbReference type="ARBA" id="ARBA00022475"/>
    </source>
</evidence>
<evidence type="ECO:0000256" key="6">
    <source>
        <dbReference type="ARBA" id="ARBA00022473"/>
    </source>
</evidence>
<evidence type="ECO:0000256" key="13">
    <source>
        <dbReference type="ARBA" id="ARBA00023180"/>
    </source>
</evidence>
<dbReference type="Proteomes" id="UP000001208">
    <property type="component" value="Chromosome"/>
</dbReference>
<keyword evidence="7" id="KW-1003">Cell membrane</keyword>
<dbReference type="Pfam" id="PF04831">
    <property type="entry name" value="POPDC1-3"/>
    <property type="match status" value="1"/>
</dbReference>
<reference evidence="16 17" key="1">
    <citation type="submission" date="2008-06" db="EMBL/GenBank/DDBJ databases">
        <title>Complete sequence of Chloroherpeton thalassium ATCC 35110.</title>
        <authorList>
            <consortium name="US DOE Joint Genome Institute"/>
            <person name="Lucas S."/>
            <person name="Copeland A."/>
            <person name="Lapidus A."/>
            <person name="Glavina del Rio T."/>
            <person name="Dalin E."/>
            <person name="Tice H."/>
            <person name="Bruce D."/>
            <person name="Goodwin L."/>
            <person name="Pitluck S."/>
            <person name="Schmutz J."/>
            <person name="Larimer F."/>
            <person name="Land M."/>
            <person name="Hauser L."/>
            <person name="Kyrpides N."/>
            <person name="Mikhailova N."/>
            <person name="Liu Z."/>
            <person name="Li T."/>
            <person name="Zhao F."/>
            <person name="Overmann J."/>
            <person name="Bryant D.A."/>
            <person name="Richardson P."/>
        </authorList>
    </citation>
    <scope>NUCLEOTIDE SEQUENCE [LARGE SCALE GENOMIC DNA]</scope>
    <source>
        <strain evidence="17">ATCC 35110 / GB-78</strain>
    </source>
</reference>
<dbReference type="OrthoDB" id="6154918at2"/>
<evidence type="ECO:0000256" key="3">
    <source>
        <dbReference type="ARBA" id="ARBA00004435"/>
    </source>
</evidence>
<dbReference type="InterPro" id="IPR018490">
    <property type="entry name" value="cNMP-bd_dom_sf"/>
</dbReference>
<feature type="transmembrane region" description="Helical" evidence="14">
    <location>
        <begin position="50"/>
        <end position="72"/>
    </location>
</feature>
<proteinExistence type="inferred from homology"/>
<keyword evidence="10" id="KW-0965">Cell junction</keyword>
<keyword evidence="13" id="KW-0325">Glycoprotein</keyword>
<keyword evidence="11 14" id="KW-1133">Transmembrane helix</keyword>
<dbReference type="InterPro" id="IPR000595">
    <property type="entry name" value="cNMP-bd_dom"/>
</dbReference>
<evidence type="ECO:0000256" key="12">
    <source>
        <dbReference type="ARBA" id="ARBA00023136"/>
    </source>
</evidence>
<keyword evidence="5" id="KW-0796">Tight junction</keyword>
<dbReference type="InterPro" id="IPR006916">
    <property type="entry name" value="POPDC1-3"/>
</dbReference>
<dbReference type="GO" id="GO:0030552">
    <property type="term" value="F:cAMP binding"/>
    <property type="evidence" value="ECO:0007669"/>
    <property type="project" value="TreeGrafter"/>
</dbReference>
<dbReference type="PANTHER" id="PTHR12101:SF17">
    <property type="entry name" value="BLOOD VESSEL EPICARDIAL SUBSTANCE"/>
    <property type="match status" value="1"/>
</dbReference>
<dbReference type="SUPFAM" id="SSF51206">
    <property type="entry name" value="cAMP-binding domain-like"/>
    <property type="match status" value="1"/>
</dbReference>
<dbReference type="STRING" id="517418.Ctha_2273"/>
<keyword evidence="9" id="KW-0130">Cell adhesion</keyword>
<comment type="similarity">
    <text evidence="4">Belongs to the popeye family.</text>
</comment>
<evidence type="ECO:0000256" key="1">
    <source>
        <dbReference type="ARBA" id="ARBA00004124"/>
    </source>
</evidence>
<evidence type="ECO:0000256" key="5">
    <source>
        <dbReference type="ARBA" id="ARBA00022427"/>
    </source>
</evidence>
<evidence type="ECO:0000256" key="11">
    <source>
        <dbReference type="ARBA" id="ARBA00022989"/>
    </source>
</evidence>
<evidence type="ECO:0000313" key="17">
    <source>
        <dbReference type="Proteomes" id="UP000001208"/>
    </source>
</evidence>
<dbReference type="GO" id="GO:0005923">
    <property type="term" value="C:bicellular tight junction"/>
    <property type="evidence" value="ECO:0007669"/>
    <property type="project" value="UniProtKB-SubCell"/>
</dbReference>
<dbReference type="Pfam" id="PF00027">
    <property type="entry name" value="cNMP_binding"/>
    <property type="match status" value="1"/>
</dbReference>
<dbReference type="KEGG" id="cts:Ctha_2273"/>
<keyword evidence="6" id="KW-0217">Developmental protein</keyword>
<organism evidence="16 17">
    <name type="scientific">Chloroherpeton thalassium (strain ATCC 35110 / GB-78)</name>
    <dbReference type="NCBI Taxonomy" id="517418"/>
    <lineage>
        <taxon>Bacteria</taxon>
        <taxon>Pseudomonadati</taxon>
        <taxon>Chlorobiota</taxon>
        <taxon>Chlorobiia</taxon>
        <taxon>Chlorobiales</taxon>
        <taxon>Chloroherpetonaceae</taxon>
        <taxon>Chloroherpeton</taxon>
    </lineage>
</organism>
<keyword evidence="12 14" id="KW-0472">Membrane</keyword>
<evidence type="ECO:0000259" key="15">
    <source>
        <dbReference type="PROSITE" id="PS50042"/>
    </source>
</evidence>
<evidence type="ECO:0000256" key="8">
    <source>
        <dbReference type="ARBA" id="ARBA00022692"/>
    </source>
</evidence>
<feature type="transmembrane region" description="Helical" evidence="14">
    <location>
        <begin position="6"/>
        <end position="21"/>
    </location>
</feature>
<evidence type="ECO:0000313" key="16">
    <source>
        <dbReference type="EMBL" id="ACF14724.1"/>
    </source>
</evidence>
<evidence type="ECO:0000256" key="14">
    <source>
        <dbReference type="SAM" id="Phobius"/>
    </source>
</evidence>
<protein>
    <submittedName>
        <fullName evidence="16">Cyclic nucleotide-binding protein</fullName>
    </submittedName>
</protein>
<dbReference type="eggNOG" id="COG0664">
    <property type="taxonomic scope" value="Bacteria"/>
</dbReference>
<dbReference type="EMBL" id="CP001100">
    <property type="protein sequence ID" value="ACF14724.1"/>
    <property type="molecule type" value="Genomic_DNA"/>
</dbReference>
<dbReference type="InterPro" id="IPR055272">
    <property type="entry name" value="POPDC1-3_dom"/>
</dbReference>
<feature type="domain" description="Cyclic nucleotide-binding" evidence="15">
    <location>
        <begin position="91"/>
        <end position="196"/>
    </location>
</feature>
<dbReference type="InterPro" id="IPR014710">
    <property type="entry name" value="RmlC-like_jellyroll"/>
</dbReference>
<dbReference type="PROSITE" id="PS50042">
    <property type="entry name" value="CNMP_BINDING_3"/>
    <property type="match status" value="1"/>
</dbReference>
<gene>
    <name evidence="16" type="ordered locus">Ctha_2273</name>
</gene>
<dbReference type="RefSeq" id="WP_012500807.1">
    <property type="nucleotide sequence ID" value="NC_011026.1"/>
</dbReference>
<dbReference type="HOGENOM" id="CLU_1016839_0_0_10"/>
<keyword evidence="8 14" id="KW-0812">Transmembrane</keyword>
<dbReference type="GO" id="GO:0007155">
    <property type="term" value="P:cell adhesion"/>
    <property type="evidence" value="ECO:0007669"/>
    <property type="project" value="UniProtKB-KW"/>
</dbReference>
<evidence type="ECO:0000256" key="2">
    <source>
        <dbReference type="ARBA" id="ARBA00004141"/>
    </source>
</evidence>
<dbReference type="GO" id="GO:0016328">
    <property type="term" value="C:lateral plasma membrane"/>
    <property type="evidence" value="ECO:0007669"/>
    <property type="project" value="UniProtKB-SubCell"/>
</dbReference>
<dbReference type="AlphaFoldDB" id="B3QWG4"/>
<dbReference type="Gene3D" id="2.60.120.10">
    <property type="entry name" value="Jelly Rolls"/>
    <property type="match status" value="1"/>
</dbReference>
<comment type="subcellular location">
    <subcellularLocation>
        <location evidence="3">Cell junction</location>
        <location evidence="3">Tight junction</location>
    </subcellularLocation>
    <subcellularLocation>
        <location evidence="1">Lateral cell membrane</location>
    </subcellularLocation>
    <subcellularLocation>
        <location evidence="2">Membrane</location>
        <topology evidence="2">Multi-pass membrane protein</topology>
    </subcellularLocation>
</comment>
<dbReference type="CDD" id="cd00038">
    <property type="entry name" value="CAP_ED"/>
    <property type="match status" value="1"/>
</dbReference>